<reference evidence="9" key="1">
    <citation type="submission" date="2023-08" db="EMBL/GenBank/DDBJ databases">
        <authorList>
            <person name="Chen Y."/>
            <person name="Shah S."/>
            <person name="Dougan E. K."/>
            <person name="Thang M."/>
            <person name="Chan C."/>
        </authorList>
    </citation>
    <scope>NUCLEOTIDE SEQUENCE</scope>
</reference>
<feature type="active site" description="Cysteine sulfenic acid (-SOH) intermediate" evidence="6">
    <location>
        <position position="71"/>
    </location>
</feature>
<evidence type="ECO:0000256" key="7">
    <source>
        <dbReference type="RuleBase" id="RU366011"/>
    </source>
</evidence>
<dbReference type="FunFam" id="3.40.30.10:FF:000020">
    <property type="entry name" value="Peroxiredoxin"/>
    <property type="match status" value="1"/>
</dbReference>
<keyword evidence="5 7" id="KW-0676">Redox-active center</keyword>
<dbReference type="AlphaFoldDB" id="A0AA36MQ48"/>
<keyword evidence="10" id="KW-1185">Reference proteome</keyword>
<gene>
    <name evidence="9" type="ORF">EVOR1521_LOCUS4527</name>
</gene>
<evidence type="ECO:0000256" key="4">
    <source>
        <dbReference type="ARBA" id="ARBA00023002"/>
    </source>
</evidence>
<dbReference type="PANTHER" id="PTHR10430">
    <property type="entry name" value="PEROXIREDOXIN"/>
    <property type="match status" value="1"/>
</dbReference>
<dbReference type="Pfam" id="PF08534">
    <property type="entry name" value="Redoxin"/>
    <property type="match status" value="1"/>
</dbReference>
<dbReference type="CDD" id="cd03013">
    <property type="entry name" value="PRX5_like"/>
    <property type="match status" value="1"/>
</dbReference>
<evidence type="ECO:0000256" key="6">
    <source>
        <dbReference type="PIRSR" id="PIRSR637944-1"/>
    </source>
</evidence>
<dbReference type="Proteomes" id="UP001178507">
    <property type="component" value="Unassembled WGS sequence"/>
</dbReference>
<protein>
    <recommendedName>
        <fullName evidence="8">Thioredoxin domain-containing protein</fullName>
    </recommendedName>
</protein>
<comment type="function">
    <text evidence="7">Thiol-specific peroxidase that catalyzes the reduction of hydrogen peroxide and organic hydroperoxides to water and alcohols, respectively. Plays a role in cell protection against oxidative stress by detoxifying peroxides.</text>
</comment>
<dbReference type="InterPro" id="IPR013766">
    <property type="entry name" value="Thioredoxin_domain"/>
</dbReference>
<keyword evidence="4 7" id="KW-0560">Oxidoreductase</keyword>
<evidence type="ECO:0000313" key="9">
    <source>
        <dbReference type="EMBL" id="CAJ1375197.1"/>
    </source>
</evidence>
<dbReference type="GO" id="GO:0042744">
    <property type="term" value="P:hydrogen peroxide catabolic process"/>
    <property type="evidence" value="ECO:0007669"/>
    <property type="project" value="TreeGrafter"/>
</dbReference>
<organism evidence="9 10">
    <name type="scientific">Effrenium voratum</name>
    <dbReference type="NCBI Taxonomy" id="2562239"/>
    <lineage>
        <taxon>Eukaryota</taxon>
        <taxon>Sar</taxon>
        <taxon>Alveolata</taxon>
        <taxon>Dinophyceae</taxon>
        <taxon>Suessiales</taxon>
        <taxon>Symbiodiniaceae</taxon>
        <taxon>Effrenium</taxon>
    </lineage>
</organism>
<keyword evidence="3 7" id="KW-0049">Antioxidant</keyword>
<feature type="domain" description="Thioredoxin" evidence="8">
    <location>
        <begin position="25"/>
        <end position="185"/>
    </location>
</feature>
<dbReference type="GO" id="GO:0008379">
    <property type="term" value="F:thioredoxin peroxidase activity"/>
    <property type="evidence" value="ECO:0007669"/>
    <property type="project" value="InterPro"/>
</dbReference>
<evidence type="ECO:0000256" key="1">
    <source>
        <dbReference type="ARBA" id="ARBA00010505"/>
    </source>
</evidence>
<evidence type="ECO:0000259" key="8">
    <source>
        <dbReference type="PROSITE" id="PS51352"/>
    </source>
</evidence>
<comment type="similarity">
    <text evidence="1 7">Belongs to the peroxiredoxin family. Prx5 subfamily.</text>
</comment>
<accession>A0AA36MQ48</accession>
<evidence type="ECO:0000256" key="3">
    <source>
        <dbReference type="ARBA" id="ARBA00022862"/>
    </source>
</evidence>
<evidence type="ECO:0000256" key="2">
    <source>
        <dbReference type="ARBA" id="ARBA00022559"/>
    </source>
</evidence>
<dbReference type="GO" id="GO:0045454">
    <property type="term" value="P:cell redox homeostasis"/>
    <property type="evidence" value="ECO:0007669"/>
    <property type="project" value="TreeGrafter"/>
</dbReference>
<dbReference type="InterPro" id="IPR036249">
    <property type="entry name" value="Thioredoxin-like_sf"/>
</dbReference>
<dbReference type="InterPro" id="IPR037944">
    <property type="entry name" value="PRX5-like"/>
</dbReference>
<keyword evidence="2 7" id="KW-0575">Peroxidase</keyword>
<dbReference type="SUPFAM" id="SSF52833">
    <property type="entry name" value="Thioredoxin-like"/>
    <property type="match status" value="1"/>
</dbReference>
<dbReference type="PANTHER" id="PTHR10430:SF34">
    <property type="entry name" value="PEROXIREDOXIN-2F, MITOCHONDRIAL"/>
    <property type="match status" value="1"/>
</dbReference>
<dbReference type="GO" id="GO:0034599">
    <property type="term" value="P:cellular response to oxidative stress"/>
    <property type="evidence" value="ECO:0007669"/>
    <property type="project" value="InterPro"/>
</dbReference>
<sequence>MLRSLPVARLPFARRFAVQTGSSMLSEAKLQPARTWDQAVADSFKAASMQEIFAGKKVVLFAVPGAFTGVCSQGHVPSYLQRLEQLKAKGVDSVACVSVNDPYTMAAWAKQVDPSGALSFYGDADGSFTEFMGCGVDLKVAGLGPGKRSNRYSMLVEDGKVTQMFVEEGAGDLKVSDGETMLKSL</sequence>
<evidence type="ECO:0000256" key="5">
    <source>
        <dbReference type="ARBA" id="ARBA00023284"/>
    </source>
</evidence>
<evidence type="ECO:0000313" key="10">
    <source>
        <dbReference type="Proteomes" id="UP001178507"/>
    </source>
</evidence>
<dbReference type="EMBL" id="CAUJNA010000305">
    <property type="protein sequence ID" value="CAJ1375197.1"/>
    <property type="molecule type" value="Genomic_DNA"/>
</dbReference>
<dbReference type="Gene3D" id="3.40.30.10">
    <property type="entry name" value="Glutaredoxin"/>
    <property type="match status" value="1"/>
</dbReference>
<name>A0AA36MQ48_9DINO</name>
<dbReference type="GO" id="GO:0005739">
    <property type="term" value="C:mitochondrion"/>
    <property type="evidence" value="ECO:0007669"/>
    <property type="project" value="TreeGrafter"/>
</dbReference>
<comment type="caution">
    <text evidence="9">The sequence shown here is derived from an EMBL/GenBank/DDBJ whole genome shotgun (WGS) entry which is preliminary data.</text>
</comment>
<dbReference type="InterPro" id="IPR013740">
    <property type="entry name" value="Redoxin"/>
</dbReference>
<proteinExistence type="inferred from homology"/>
<dbReference type="PROSITE" id="PS51352">
    <property type="entry name" value="THIOREDOXIN_2"/>
    <property type="match status" value="1"/>
</dbReference>